<organism evidence="1 2">
    <name type="scientific">Weizmannia acidilactici</name>
    <dbReference type="NCBI Taxonomy" id="2607726"/>
    <lineage>
        <taxon>Bacteria</taxon>
        <taxon>Bacillati</taxon>
        <taxon>Bacillota</taxon>
        <taxon>Bacilli</taxon>
        <taxon>Bacillales</taxon>
        <taxon>Bacillaceae</taxon>
        <taxon>Heyndrickxia</taxon>
    </lineage>
</organism>
<keyword evidence="2" id="KW-1185">Reference proteome</keyword>
<comment type="caution">
    <text evidence="1">The sequence shown here is derived from an EMBL/GenBank/DDBJ whole genome shotgun (WGS) entry which is preliminary data.</text>
</comment>
<protein>
    <submittedName>
        <fullName evidence="1">Uncharacterized protein</fullName>
    </submittedName>
</protein>
<evidence type="ECO:0000313" key="1">
    <source>
        <dbReference type="EMBL" id="GER70960.1"/>
    </source>
</evidence>
<dbReference type="EMBL" id="BKZQ01000032">
    <property type="protein sequence ID" value="GER70960.1"/>
    <property type="molecule type" value="Genomic_DNA"/>
</dbReference>
<reference evidence="1 2" key="1">
    <citation type="submission" date="2019-09" db="EMBL/GenBank/DDBJ databases">
        <title>Draft genome sequence of Bacillus sp. JC-7.</title>
        <authorList>
            <person name="Tanaka N."/>
            <person name="Shiwa Y."/>
            <person name="Fujita N."/>
            <person name="Tanasupawat S."/>
        </authorList>
    </citation>
    <scope>NUCLEOTIDE SEQUENCE [LARGE SCALE GENOMIC DNA]</scope>
    <source>
        <strain evidence="1 2">JC-7</strain>
    </source>
</reference>
<dbReference type="AlphaFoldDB" id="A0A5J4JK23"/>
<dbReference type="Proteomes" id="UP000391919">
    <property type="component" value="Unassembled WGS sequence"/>
</dbReference>
<name>A0A5J4JK23_9BACI</name>
<gene>
    <name evidence="1" type="ORF">BpJC7_22630</name>
</gene>
<sequence length="42" mass="4841">MMMKATILPTPVRKIPVKPVLRLAYPTYPETLNEAREIGTYH</sequence>
<proteinExistence type="predicted"/>
<evidence type="ECO:0000313" key="2">
    <source>
        <dbReference type="Proteomes" id="UP000391919"/>
    </source>
</evidence>
<accession>A0A5J4JK23</accession>